<keyword evidence="3" id="KW-1185">Reference proteome</keyword>
<evidence type="ECO:0000256" key="1">
    <source>
        <dbReference type="SAM" id="MobiDB-lite"/>
    </source>
</evidence>
<proteinExistence type="predicted"/>
<gene>
    <name evidence="2" type="ORF">Saso_51760</name>
</gene>
<comment type="caution">
    <text evidence="2">The sequence shown here is derived from an EMBL/GenBank/DDBJ whole genome shotgun (WGS) entry which is preliminary data.</text>
</comment>
<sequence length="105" mass="10668">MGTTTAGPGEGSVRLPDDLDPQAATDLLADRYGAPSTLVLDGRTDPPADGCGGAALLAVLGDRAVTIRAWAHGDRWIGAARTDHRLDEARPTAGRALGGDGIPPT</sequence>
<dbReference type="Proteomes" id="UP000649259">
    <property type="component" value="Unassembled WGS sequence"/>
</dbReference>
<dbReference type="GeneID" id="91473003"/>
<dbReference type="RefSeq" id="WP_189924979.1">
    <property type="nucleotide sequence ID" value="NZ_BMSI01000010.1"/>
</dbReference>
<name>A0ABQ3S5X0_9ACTN</name>
<protein>
    <submittedName>
        <fullName evidence="2">Uncharacterized protein</fullName>
    </submittedName>
</protein>
<feature type="region of interest" description="Disordered" evidence="1">
    <location>
        <begin position="1"/>
        <end position="22"/>
    </location>
</feature>
<dbReference type="EMBL" id="BNEB01000005">
    <property type="protein sequence ID" value="GHI63526.1"/>
    <property type="molecule type" value="Genomic_DNA"/>
</dbReference>
<evidence type="ECO:0000313" key="2">
    <source>
        <dbReference type="EMBL" id="GHI63526.1"/>
    </source>
</evidence>
<evidence type="ECO:0000313" key="3">
    <source>
        <dbReference type="Proteomes" id="UP000649259"/>
    </source>
</evidence>
<reference evidence="3" key="1">
    <citation type="submission" date="2023-07" db="EMBL/GenBank/DDBJ databases">
        <title>Whole genome shotgun sequence of Streptomyces cacaoi subsp. asoensis NBRC 13813.</title>
        <authorList>
            <person name="Komaki H."/>
            <person name="Tamura T."/>
        </authorList>
    </citation>
    <scope>NUCLEOTIDE SEQUENCE [LARGE SCALE GENOMIC DNA]</scope>
    <source>
        <strain evidence="3">NBRC 13813</strain>
    </source>
</reference>
<organism evidence="2 3">
    <name type="scientific">Streptomyces asoensis</name>
    <dbReference type="NCBI Taxonomy" id="249586"/>
    <lineage>
        <taxon>Bacteria</taxon>
        <taxon>Bacillati</taxon>
        <taxon>Actinomycetota</taxon>
        <taxon>Actinomycetes</taxon>
        <taxon>Kitasatosporales</taxon>
        <taxon>Streptomycetaceae</taxon>
        <taxon>Streptomyces</taxon>
    </lineage>
</organism>
<accession>A0ABQ3S5X0</accession>